<feature type="signal peptide" evidence="5">
    <location>
        <begin position="1"/>
        <end position="28"/>
    </location>
</feature>
<accession>A0ABR6BRL8</accession>
<keyword evidence="8" id="KW-1185">Reference proteome</keyword>
<evidence type="ECO:0000256" key="3">
    <source>
        <dbReference type="ARBA" id="ARBA00023087"/>
    </source>
</evidence>
<feature type="region of interest" description="Disordered" evidence="4">
    <location>
        <begin position="86"/>
        <end position="105"/>
    </location>
</feature>
<dbReference type="RefSeq" id="WP_182839289.1">
    <property type="nucleotide sequence ID" value="NZ_BAAABQ010000022.1"/>
</dbReference>
<dbReference type="Proteomes" id="UP000517916">
    <property type="component" value="Unassembled WGS sequence"/>
</dbReference>
<proteinExistence type="predicted"/>
<keyword evidence="1" id="KW-0134">Cell wall</keyword>
<feature type="compositionally biased region" description="Polar residues" evidence="4">
    <location>
        <begin position="86"/>
        <end position="97"/>
    </location>
</feature>
<keyword evidence="5" id="KW-0732">Signal</keyword>
<feature type="region of interest" description="Disordered" evidence="4">
    <location>
        <begin position="551"/>
        <end position="574"/>
    </location>
</feature>
<organism evidence="7 8">
    <name type="scientific">Kutzneria viridogrisea</name>
    <dbReference type="NCBI Taxonomy" id="47990"/>
    <lineage>
        <taxon>Bacteria</taxon>
        <taxon>Bacillati</taxon>
        <taxon>Actinomycetota</taxon>
        <taxon>Actinomycetes</taxon>
        <taxon>Pseudonocardiales</taxon>
        <taxon>Pseudonocardiaceae</taxon>
        <taxon>Kutzneria</taxon>
    </lineage>
</organism>
<evidence type="ECO:0000256" key="4">
    <source>
        <dbReference type="SAM" id="MobiDB-lite"/>
    </source>
</evidence>
<dbReference type="Pfam" id="PF03777">
    <property type="entry name" value="ChpA-C"/>
    <property type="match status" value="1"/>
</dbReference>
<dbReference type="EMBL" id="JACJID010000005">
    <property type="protein sequence ID" value="MBA8929286.1"/>
    <property type="molecule type" value="Genomic_DNA"/>
</dbReference>
<sequence length="1129" mass="107926">MQTWAKRGFQAALVTGGLLVIGAGVANASEAGTSVNPLGVPTPNLADVNVKVPVHIDQNTIGTALGGVSTPAVDQTINTRDLTKSLQAHPLSSQNKNIAVDPGQNISRGNTIPVDVCIPIDISGNAIAATGNASSVSHSTMDCSAQSPTVTDGRKGSIAGNEVAVDLTAPVQITNNAIAALGNAEAEGSSTVVSHVGTTPIITSGEKGTLTGNVVNVAGAIPVQAAVNAIAVGGNAESRGSAHADTAAGSVIRTDGKSSTLGGNVVAVPVGLPVEANGNGIAFVGNGDATSKSGADVLAGDNTELGWIHTNGDPATGAGNIVQAPIATKVLLAGNAIAGAGNTIAKGLTENNVEAGGTSHTDGTKSTISGNLVDPEVALPVEVFGNGVTAIGTAAGSDINKVTMMAGGDTYTVGDKSTLGGNDAVAPIAGAADVFGSGASLLGNASGTASNDSKVNDGGYNGTLGNDAVGGGNIAFVPVALPAEVFGAGGSLGGNADGLAKEVKDVEAGHIANTNDDRGTVSSNIAAVPVSAPVQVFGDAVGWVANVSGTANSDTTSTAGNATHANGAKGSASGNIAQVPVSLPTQLFGDTANLVGNGDAIAKGVTTSVAGGGATTDGHGGAITGNVADVPVAGAIQGTGLSAAAGAVDNALASNMTSSTAGGADKTTGEFGSVAGNLAQVPAAPVVQVFGDAVSAAGIATAKDDTKVWDTAGKDAETSGVGGGISGNVARVPAAATAAVFGDSVTAGGLAASLTKGYIDPSAGGDTTTSGALGSVSGNVANVPGAVNAAVNGDAVGAAGNAASDATAWTGNFAGGVTKTDGHFSAVSGNIAQVPYVADAQVLADSVAAAGQAGSKSALTQISTAGGDSATSGLAGSLAGDVVSVPAAVNAEVVHDAVGGAGNAFQAGNNKTADLAGGDIFTNGLSGSGAGDIVQVPVAGVAQVFGDAASVVGITGTGGTNLTDVATAGRHATAGASNTLSGVNGNVPAGVVAQIVNVPLRVLGQAVTHENNLTSVTTSNEHALVDLPVSGQGLMGARELPSMGGLSILDQLVHVGELAKLPGGAQERDLPGANLLNGIKLPGVPAAAPKQERDLPSLSGVLPGAPEGAQLLQLPKTDGIKVIPHVAGM</sequence>
<feature type="domain" description="Chaplin" evidence="6">
    <location>
        <begin position="556"/>
        <end position="600"/>
    </location>
</feature>
<evidence type="ECO:0000259" key="6">
    <source>
        <dbReference type="Pfam" id="PF03777"/>
    </source>
</evidence>
<evidence type="ECO:0000256" key="2">
    <source>
        <dbReference type="ARBA" id="ARBA00022889"/>
    </source>
</evidence>
<evidence type="ECO:0000313" key="8">
    <source>
        <dbReference type="Proteomes" id="UP000517916"/>
    </source>
</evidence>
<evidence type="ECO:0000256" key="5">
    <source>
        <dbReference type="SAM" id="SignalP"/>
    </source>
</evidence>
<gene>
    <name evidence="7" type="ORF">BC739_006504</name>
</gene>
<feature type="chain" id="PRO_5047209003" description="Chaplin domain-containing protein" evidence="5">
    <location>
        <begin position="29"/>
        <end position="1129"/>
    </location>
</feature>
<keyword evidence="1" id="KW-0964">Secreted</keyword>
<keyword evidence="2" id="KW-0130">Cell adhesion</keyword>
<feature type="compositionally biased region" description="Polar residues" evidence="4">
    <location>
        <begin position="551"/>
        <end position="564"/>
    </location>
</feature>
<comment type="caution">
    <text evidence="7">The sequence shown here is derived from an EMBL/GenBank/DDBJ whole genome shotgun (WGS) entry which is preliminary data.</text>
</comment>
<name>A0ABR6BRL8_9PSEU</name>
<protein>
    <recommendedName>
        <fullName evidence="6">Chaplin domain-containing protein</fullName>
    </recommendedName>
</protein>
<evidence type="ECO:0000313" key="7">
    <source>
        <dbReference type="EMBL" id="MBA8929286.1"/>
    </source>
</evidence>
<keyword evidence="3" id="KW-0034">Amyloid</keyword>
<dbReference type="InterPro" id="IPR005528">
    <property type="entry name" value="ChpA-H"/>
</dbReference>
<reference evidence="7 8" key="1">
    <citation type="submission" date="2020-08" db="EMBL/GenBank/DDBJ databases">
        <title>Genomic Encyclopedia of Archaeal and Bacterial Type Strains, Phase II (KMG-II): from individual species to whole genera.</title>
        <authorList>
            <person name="Goeker M."/>
        </authorList>
    </citation>
    <scope>NUCLEOTIDE SEQUENCE [LARGE SCALE GENOMIC DNA]</scope>
    <source>
        <strain evidence="7 8">DSM 43850</strain>
    </source>
</reference>
<evidence type="ECO:0000256" key="1">
    <source>
        <dbReference type="ARBA" id="ARBA00022512"/>
    </source>
</evidence>